<dbReference type="EMBL" id="JBBVUL010000005">
    <property type="protein sequence ID" value="MEL0565017.1"/>
    <property type="molecule type" value="Genomic_DNA"/>
</dbReference>
<evidence type="ECO:0000256" key="1">
    <source>
        <dbReference type="SAM" id="MobiDB-lite"/>
    </source>
</evidence>
<dbReference type="RefSeq" id="WP_230455747.1">
    <property type="nucleotide sequence ID" value="NZ_CATOVC010000013.1"/>
</dbReference>
<sequence>MAIDWNNPEEVREYKRKYAKKYRDKRKKEAEQGNEKAKAYFERGRKTQAWRSVKSFLKNQATLKQVREAREVLLEREKELKEKNKKSIDN</sequence>
<protein>
    <submittedName>
        <fullName evidence="2">Uncharacterized protein</fullName>
    </submittedName>
</protein>
<accession>A0ABU9FJ76</accession>
<evidence type="ECO:0000313" key="3">
    <source>
        <dbReference type="Proteomes" id="UP001385848"/>
    </source>
</evidence>
<evidence type="ECO:0000313" key="2">
    <source>
        <dbReference type="EMBL" id="MEL0565017.1"/>
    </source>
</evidence>
<keyword evidence="3" id="KW-1185">Reference proteome</keyword>
<dbReference type="Proteomes" id="UP001385848">
    <property type="component" value="Unassembled WGS sequence"/>
</dbReference>
<gene>
    <name evidence="2" type="ORF">AAC431_03640</name>
</gene>
<comment type="caution">
    <text evidence="2">The sequence shown here is derived from an EMBL/GenBank/DDBJ whole genome shotgun (WGS) entry which is preliminary data.</text>
</comment>
<name>A0ABU9FJ76_LACJE</name>
<proteinExistence type="predicted"/>
<feature type="compositionally biased region" description="Basic and acidic residues" evidence="1">
    <location>
        <begin position="27"/>
        <end position="38"/>
    </location>
</feature>
<reference evidence="2 3" key="1">
    <citation type="submission" date="2024-04" db="EMBL/GenBank/DDBJ databases">
        <title>Three lactobacilli isolated from voided urine samples from females with type 2 diabetes.</title>
        <authorList>
            <person name="Kula A."/>
            <person name="Stegman N."/>
            <person name="Putonti C."/>
        </authorList>
    </citation>
    <scope>NUCLEOTIDE SEQUENCE [LARGE SCALE GENOMIC DNA]</scope>
    <source>
        <strain evidence="2 3">1855</strain>
    </source>
</reference>
<organism evidence="2 3">
    <name type="scientific">Lactobacillus jensenii</name>
    <dbReference type="NCBI Taxonomy" id="109790"/>
    <lineage>
        <taxon>Bacteria</taxon>
        <taxon>Bacillati</taxon>
        <taxon>Bacillota</taxon>
        <taxon>Bacilli</taxon>
        <taxon>Lactobacillales</taxon>
        <taxon>Lactobacillaceae</taxon>
        <taxon>Lactobacillus</taxon>
    </lineage>
</organism>
<feature type="region of interest" description="Disordered" evidence="1">
    <location>
        <begin position="19"/>
        <end position="38"/>
    </location>
</feature>